<protein>
    <submittedName>
        <fullName evidence="6">Cytochrome c</fullName>
    </submittedName>
</protein>
<proteinExistence type="predicted"/>
<sequence length="166" mass="17819">DFAQGSKAWSENCARCHNMRSPSDLRDDQWVTTVFHMRVRAGLTGQETRDILTFLQGSNARVENIDLGKVESTTADSASISGKQIYESNCLACHGANGKGNIPGVPDFNAKNGRLSKSDSELLSNIITGIQSPGSSMPMPPRGGNNQLSDADLNAALKYIKAAFSE</sequence>
<evidence type="ECO:0000256" key="4">
    <source>
        <dbReference type="PROSITE-ProRule" id="PRU00433"/>
    </source>
</evidence>
<dbReference type="GO" id="GO:0009055">
    <property type="term" value="F:electron transfer activity"/>
    <property type="evidence" value="ECO:0007669"/>
    <property type="project" value="InterPro"/>
</dbReference>
<feature type="domain" description="Cytochrome c" evidence="5">
    <location>
        <begin position="77"/>
        <end position="164"/>
    </location>
</feature>
<organism evidence="6 7">
    <name type="scientific">Dasania phycosphaerae</name>
    <dbReference type="NCBI Taxonomy" id="2950436"/>
    <lineage>
        <taxon>Bacteria</taxon>
        <taxon>Pseudomonadati</taxon>
        <taxon>Pseudomonadota</taxon>
        <taxon>Gammaproteobacteria</taxon>
        <taxon>Cellvibrionales</taxon>
        <taxon>Spongiibacteraceae</taxon>
        <taxon>Dasania</taxon>
    </lineage>
</organism>
<evidence type="ECO:0000259" key="5">
    <source>
        <dbReference type="PROSITE" id="PS51007"/>
    </source>
</evidence>
<keyword evidence="2 4" id="KW-0479">Metal-binding</keyword>
<evidence type="ECO:0000313" key="6">
    <source>
        <dbReference type="EMBL" id="MCZ0865812.1"/>
    </source>
</evidence>
<comment type="caution">
    <text evidence="6">The sequence shown here is derived from an EMBL/GenBank/DDBJ whole genome shotgun (WGS) entry which is preliminary data.</text>
</comment>
<dbReference type="Pfam" id="PF00034">
    <property type="entry name" value="Cytochrom_C"/>
    <property type="match status" value="1"/>
</dbReference>
<dbReference type="Gene3D" id="1.10.760.10">
    <property type="entry name" value="Cytochrome c-like domain"/>
    <property type="match status" value="2"/>
</dbReference>
<dbReference type="InterPro" id="IPR009056">
    <property type="entry name" value="Cyt_c-like_dom"/>
</dbReference>
<dbReference type="PROSITE" id="PS51007">
    <property type="entry name" value="CYTC"/>
    <property type="match status" value="1"/>
</dbReference>
<dbReference type="RefSeq" id="WP_258331962.1">
    <property type="nucleotide sequence ID" value="NZ_JAPTGG010000009.1"/>
</dbReference>
<dbReference type="PANTHER" id="PTHR35008:SF8">
    <property type="entry name" value="ALCOHOL DEHYDROGENASE CYTOCHROME C SUBUNIT"/>
    <property type="match status" value="1"/>
</dbReference>
<dbReference type="InterPro" id="IPR051459">
    <property type="entry name" value="Cytochrome_c-type_DH"/>
</dbReference>
<evidence type="ECO:0000256" key="3">
    <source>
        <dbReference type="ARBA" id="ARBA00023004"/>
    </source>
</evidence>
<gene>
    <name evidence="6" type="ORF">O0V09_11395</name>
</gene>
<dbReference type="PANTHER" id="PTHR35008">
    <property type="entry name" value="BLL4482 PROTEIN-RELATED"/>
    <property type="match status" value="1"/>
</dbReference>
<name>A0A9J6RMV4_9GAMM</name>
<evidence type="ECO:0000313" key="7">
    <source>
        <dbReference type="Proteomes" id="UP001069090"/>
    </source>
</evidence>
<dbReference type="EMBL" id="JAPTGG010000009">
    <property type="protein sequence ID" value="MCZ0865812.1"/>
    <property type="molecule type" value="Genomic_DNA"/>
</dbReference>
<reference evidence="6 7" key="1">
    <citation type="submission" date="2022-12" db="EMBL/GenBank/DDBJ databases">
        <title>Dasania phycosphaerae sp. nov., isolated from particulate material of the south coast of Korea.</title>
        <authorList>
            <person name="Jiang Y."/>
        </authorList>
    </citation>
    <scope>NUCLEOTIDE SEQUENCE [LARGE SCALE GENOMIC DNA]</scope>
    <source>
        <strain evidence="6 7">GY-19</strain>
    </source>
</reference>
<dbReference type="InterPro" id="IPR036909">
    <property type="entry name" value="Cyt_c-like_dom_sf"/>
</dbReference>
<feature type="non-terminal residue" evidence="6">
    <location>
        <position position="1"/>
    </location>
</feature>
<evidence type="ECO:0000256" key="1">
    <source>
        <dbReference type="ARBA" id="ARBA00022617"/>
    </source>
</evidence>
<keyword evidence="7" id="KW-1185">Reference proteome</keyword>
<accession>A0A9J6RMV4</accession>
<dbReference type="Proteomes" id="UP001069090">
    <property type="component" value="Unassembled WGS sequence"/>
</dbReference>
<dbReference type="GO" id="GO:0020037">
    <property type="term" value="F:heme binding"/>
    <property type="evidence" value="ECO:0007669"/>
    <property type="project" value="InterPro"/>
</dbReference>
<keyword evidence="1 4" id="KW-0349">Heme</keyword>
<evidence type="ECO:0000256" key="2">
    <source>
        <dbReference type="ARBA" id="ARBA00022723"/>
    </source>
</evidence>
<dbReference type="AlphaFoldDB" id="A0A9J6RMV4"/>
<keyword evidence="3 4" id="KW-0408">Iron</keyword>
<dbReference type="GO" id="GO:0046872">
    <property type="term" value="F:metal ion binding"/>
    <property type="evidence" value="ECO:0007669"/>
    <property type="project" value="UniProtKB-KW"/>
</dbReference>
<dbReference type="SUPFAM" id="SSF46626">
    <property type="entry name" value="Cytochrome c"/>
    <property type="match status" value="2"/>
</dbReference>